<proteinExistence type="predicted"/>
<dbReference type="PROSITE" id="PS51257">
    <property type="entry name" value="PROKAR_LIPOPROTEIN"/>
    <property type="match status" value="1"/>
</dbReference>
<organism evidence="1 2">
    <name type="scientific">Gaetbulibacter jejuensis</name>
    <dbReference type="NCBI Taxonomy" id="584607"/>
    <lineage>
        <taxon>Bacteria</taxon>
        <taxon>Pseudomonadati</taxon>
        <taxon>Bacteroidota</taxon>
        <taxon>Flavobacteriia</taxon>
        <taxon>Flavobacteriales</taxon>
        <taxon>Flavobacteriaceae</taxon>
        <taxon>Gaetbulibacter</taxon>
    </lineage>
</organism>
<evidence type="ECO:0000313" key="2">
    <source>
        <dbReference type="Proteomes" id="UP001500736"/>
    </source>
</evidence>
<keyword evidence="2" id="KW-1185">Reference proteome</keyword>
<protein>
    <recommendedName>
        <fullName evidence="3">YD repeat-containing protein</fullName>
    </recommendedName>
</protein>
<comment type="caution">
    <text evidence="1">The sequence shown here is derived from an EMBL/GenBank/DDBJ whole genome shotgun (WGS) entry which is preliminary data.</text>
</comment>
<dbReference type="RefSeq" id="WP_343799368.1">
    <property type="nucleotide sequence ID" value="NZ_BAAAGF010000005.1"/>
</dbReference>
<evidence type="ECO:0000313" key="1">
    <source>
        <dbReference type="EMBL" id="GAA0749228.1"/>
    </source>
</evidence>
<gene>
    <name evidence="1" type="ORF">GCM10009431_28570</name>
</gene>
<accession>A0ABN1JYC0</accession>
<evidence type="ECO:0008006" key="3">
    <source>
        <dbReference type="Google" id="ProtNLM"/>
    </source>
</evidence>
<name>A0ABN1JYC0_9FLAO</name>
<dbReference type="EMBL" id="BAAAGF010000005">
    <property type="protein sequence ID" value="GAA0749228.1"/>
    <property type="molecule type" value="Genomic_DNA"/>
</dbReference>
<dbReference type="Proteomes" id="UP001500736">
    <property type="component" value="Unassembled WGS sequence"/>
</dbReference>
<reference evidence="1 2" key="1">
    <citation type="journal article" date="2019" name="Int. J. Syst. Evol. Microbiol.">
        <title>The Global Catalogue of Microorganisms (GCM) 10K type strain sequencing project: providing services to taxonomists for standard genome sequencing and annotation.</title>
        <authorList>
            <consortium name="The Broad Institute Genomics Platform"/>
            <consortium name="The Broad Institute Genome Sequencing Center for Infectious Disease"/>
            <person name="Wu L."/>
            <person name="Ma J."/>
        </authorList>
    </citation>
    <scope>NUCLEOTIDE SEQUENCE [LARGE SCALE GENOMIC DNA]</scope>
    <source>
        <strain evidence="1 2">JCM 15976</strain>
    </source>
</reference>
<sequence>MKKTLTLIILIALFSCEKDDGYDSIEIDNSPLEHAELGFKLDEPNIILNELCKGELNRQIISILLVSYGNTYRKWEFEYVNNTDLLSKMTFYLPHYQGCEQNVYEFLYNENNLIDKVVSTRENVCNEYEVIKTYTFNYNDNGLLKSIFMDNDFFVEENYFGYYPNGKIKEIYNDHRGRGVEPSFGVQKFTYNDSFTNVIKVESIGTNTHYTYRYSYDNNINPFKNVFIATSVFMPFIGPAYLSENNVIEVIEKNENNIHNQEFTYPYFFEYSNNQHLFRYRDGEDDVVYYINQ</sequence>